<feature type="compositionally biased region" description="Polar residues" evidence="1">
    <location>
        <begin position="57"/>
        <end position="77"/>
    </location>
</feature>
<reference evidence="2 3" key="1">
    <citation type="submission" date="2019-07" db="EMBL/GenBank/DDBJ databases">
        <authorList>
            <person name="Jastrzebski P J."/>
            <person name="Paukszto L."/>
            <person name="Jastrzebski P J."/>
        </authorList>
    </citation>
    <scope>NUCLEOTIDE SEQUENCE [LARGE SCALE GENOMIC DNA]</scope>
    <source>
        <strain evidence="2 3">WMS-il1</strain>
    </source>
</reference>
<name>A0A564Y2U6_HYMDI</name>
<dbReference type="Proteomes" id="UP000321570">
    <property type="component" value="Unassembled WGS sequence"/>
</dbReference>
<protein>
    <submittedName>
        <fullName evidence="2">Uncharacterized protein</fullName>
    </submittedName>
</protein>
<evidence type="ECO:0000256" key="1">
    <source>
        <dbReference type="SAM" id="MobiDB-lite"/>
    </source>
</evidence>
<gene>
    <name evidence="2" type="ORF">WMSIL1_LOCUS1836</name>
</gene>
<organism evidence="2 3">
    <name type="scientific">Hymenolepis diminuta</name>
    <name type="common">Rat tapeworm</name>
    <dbReference type="NCBI Taxonomy" id="6216"/>
    <lineage>
        <taxon>Eukaryota</taxon>
        <taxon>Metazoa</taxon>
        <taxon>Spiralia</taxon>
        <taxon>Lophotrochozoa</taxon>
        <taxon>Platyhelminthes</taxon>
        <taxon>Cestoda</taxon>
        <taxon>Eucestoda</taxon>
        <taxon>Cyclophyllidea</taxon>
        <taxon>Hymenolepididae</taxon>
        <taxon>Hymenolepis</taxon>
    </lineage>
</organism>
<evidence type="ECO:0000313" key="2">
    <source>
        <dbReference type="EMBL" id="VUZ40873.1"/>
    </source>
</evidence>
<dbReference type="EMBL" id="CABIJS010000044">
    <property type="protein sequence ID" value="VUZ40873.1"/>
    <property type="molecule type" value="Genomic_DNA"/>
</dbReference>
<feature type="non-terminal residue" evidence="2">
    <location>
        <position position="77"/>
    </location>
</feature>
<accession>A0A564Y2U6</accession>
<evidence type="ECO:0000313" key="3">
    <source>
        <dbReference type="Proteomes" id="UP000321570"/>
    </source>
</evidence>
<proteinExistence type="predicted"/>
<dbReference type="AlphaFoldDB" id="A0A564Y2U6"/>
<keyword evidence="3" id="KW-1185">Reference proteome</keyword>
<feature type="region of interest" description="Disordered" evidence="1">
    <location>
        <begin position="54"/>
        <end position="77"/>
    </location>
</feature>
<sequence>MKADSLKFVLTSALIEWFKDVTMKLEKSWEAFEEESTTEKFSIKSQSCVSAQKLDLQGSTSRNAKSINQSVSSQNKP</sequence>